<name>A0A6L5YGC6_9FIRM</name>
<sequence length="319" mass="34913">MNKKKIIETYQEVAMATGLPYDEANDLFHGVRDGFDFIAYPYDESRPFAIVLHTAAKSADGSVLDKKVIKAFEKSSKSIGCLGQKNMDIRVTVQATAKNLKDAMNECLTATTAFLRANSYSPCCDLCGQQVETVALKMSGEYYHMCPDCEMKMRSDTAMKAQQTAQKKENIIGGIVGALLGSLLGALSVLILSQLGYVAALSGVIMAVCVLKGYEMLGGKLTNKAVAISVIIMILMTYFADRVDWAFILLRDGGGAEAGYNIFECYRLIPEALYREVIDRGSYIANLLILYLFVALGAVPTIRGKLKEKKEEGIITKLN</sequence>
<evidence type="ECO:0000313" key="3">
    <source>
        <dbReference type="Proteomes" id="UP000476055"/>
    </source>
</evidence>
<keyword evidence="1" id="KW-0472">Membrane</keyword>
<protein>
    <submittedName>
        <fullName evidence="2">Uncharacterized protein</fullName>
    </submittedName>
</protein>
<feature type="transmembrane region" description="Helical" evidence="1">
    <location>
        <begin position="221"/>
        <end position="240"/>
    </location>
</feature>
<proteinExistence type="predicted"/>
<dbReference type="RefSeq" id="WP_154495157.1">
    <property type="nucleotide sequence ID" value="NZ_VUMU01000002.1"/>
</dbReference>
<feature type="transmembrane region" description="Helical" evidence="1">
    <location>
        <begin position="283"/>
        <end position="302"/>
    </location>
</feature>
<dbReference type="AlphaFoldDB" id="A0A6L5YGC6"/>
<evidence type="ECO:0000313" key="2">
    <source>
        <dbReference type="EMBL" id="MST57173.1"/>
    </source>
</evidence>
<dbReference type="EMBL" id="VUMU01000002">
    <property type="protein sequence ID" value="MST57173.1"/>
    <property type="molecule type" value="Genomic_DNA"/>
</dbReference>
<dbReference type="Proteomes" id="UP000476055">
    <property type="component" value="Unassembled WGS sequence"/>
</dbReference>
<comment type="caution">
    <text evidence="2">The sequence shown here is derived from an EMBL/GenBank/DDBJ whole genome shotgun (WGS) entry which is preliminary data.</text>
</comment>
<accession>A0A6L5YGC6</accession>
<feature type="transmembrane region" description="Helical" evidence="1">
    <location>
        <begin position="197"/>
        <end position="214"/>
    </location>
</feature>
<keyword evidence="3" id="KW-1185">Reference proteome</keyword>
<gene>
    <name evidence="2" type="ORF">FYJ59_02760</name>
</gene>
<feature type="transmembrane region" description="Helical" evidence="1">
    <location>
        <begin position="171"/>
        <end position="191"/>
    </location>
</feature>
<evidence type="ECO:0000256" key="1">
    <source>
        <dbReference type="SAM" id="Phobius"/>
    </source>
</evidence>
<reference evidence="2 3" key="1">
    <citation type="submission" date="2019-08" db="EMBL/GenBank/DDBJ databases">
        <title>In-depth cultivation of the pig gut microbiome towards novel bacterial diversity and tailored functional studies.</title>
        <authorList>
            <person name="Wylensek D."/>
            <person name="Hitch T.C.A."/>
            <person name="Clavel T."/>
        </authorList>
    </citation>
    <scope>NUCLEOTIDE SEQUENCE [LARGE SCALE GENOMIC DNA]</scope>
    <source>
        <strain evidence="2 3">WCA3-601-WT-6H</strain>
    </source>
</reference>
<keyword evidence="1" id="KW-1133">Transmembrane helix</keyword>
<keyword evidence="1" id="KW-0812">Transmembrane</keyword>
<organism evidence="2 3">
    <name type="scientific">Waltera intestinalis</name>
    <dbReference type="NCBI Taxonomy" id="2606635"/>
    <lineage>
        <taxon>Bacteria</taxon>
        <taxon>Bacillati</taxon>
        <taxon>Bacillota</taxon>
        <taxon>Clostridia</taxon>
        <taxon>Lachnospirales</taxon>
        <taxon>Lachnospiraceae</taxon>
        <taxon>Waltera</taxon>
    </lineage>
</organism>